<evidence type="ECO:0000256" key="4">
    <source>
        <dbReference type="PROSITE-ProRule" id="PRU00335"/>
    </source>
</evidence>
<dbReference type="InterPro" id="IPR009057">
    <property type="entry name" value="Homeodomain-like_sf"/>
</dbReference>
<keyword evidence="3" id="KW-0804">Transcription</keyword>
<evidence type="ECO:0000313" key="6">
    <source>
        <dbReference type="EMBL" id="MBD3664120.1"/>
    </source>
</evidence>
<feature type="DNA-binding region" description="H-T-H motif" evidence="4">
    <location>
        <begin position="13"/>
        <end position="32"/>
    </location>
</feature>
<sequence length="190" mass="21767">MDLLVSEGVGEVKVLSISERLGVSRSSFYWYFKSRQDLLDALLKRWEQTNTGQLVRHAEMPAATITEAVCNTARCWVDTALFNHKLDFAIREWARRDGAVRRVIDQTDATRVDAFTAMFERFGYGSDEAEVRARVMYFMQVGYYALELSEPLAERMKRVRNYVLSFTGQEAKDAEVNALIAYAIQAQGRD</sequence>
<dbReference type="InterPro" id="IPR001647">
    <property type="entry name" value="HTH_TetR"/>
</dbReference>
<reference evidence="6" key="1">
    <citation type="submission" date="2020-08" db="EMBL/GenBank/DDBJ databases">
        <title>Sulfitobacter aestuariivivens sp. nov., isolated from a tidal flat.</title>
        <authorList>
            <person name="Park S."/>
            <person name="Yoon J.-H."/>
        </authorList>
    </citation>
    <scope>NUCLEOTIDE SEQUENCE</scope>
    <source>
        <strain evidence="6">TSTF-M16</strain>
    </source>
</reference>
<organism evidence="6 7">
    <name type="scientific">Sulfitobacter aestuariivivens</name>
    <dbReference type="NCBI Taxonomy" id="2766981"/>
    <lineage>
        <taxon>Bacteria</taxon>
        <taxon>Pseudomonadati</taxon>
        <taxon>Pseudomonadota</taxon>
        <taxon>Alphaproteobacteria</taxon>
        <taxon>Rhodobacterales</taxon>
        <taxon>Roseobacteraceae</taxon>
        <taxon>Sulfitobacter</taxon>
    </lineage>
</organism>
<dbReference type="Proteomes" id="UP000635142">
    <property type="component" value="Unassembled WGS sequence"/>
</dbReference>
<keyword evidence="2 4" id="KW-0238">DNA-binding</keyword>
<comment type="caution">
    <text evidence="6">The sequence shown here is derived from an EMBL/GenBank/DDBJ whole genome shotgun (WGS) entry which is preliminary data.</text>
</comment>
<keyword evidence="1" id="KW-0805">Transcription regulation</keyword>
<dbReference type="AlphaFoldDB" id="A0A927HGD4"/>
<protein>
    <submittedName>
        <fullName evidence="6">TetR/AcrR family transcriptional regulator</fullName>
    </submittedName>
</protein>
<evidence type="ECO:0000313" key="7">
    <source>
        <dbReference type="Proteomes" id="UP000635142"/>
    </source>
</evidence>
<keyword evidence="7" id="KW-1185">Reference proteome</keyword>
<feature type="domain" description="HTH tetR-type" evidence="5">
    <location>
        <begin position="1"/>
        <end position="50"/>
    </location>
</feature>
<dbReference type="SUPFAM" id="SSF46689">
    <property type="entry name" value="Homeodomain-like"/>
    <property type="match status" value="1"/>
</dbReference>
<dbReference type="GO" id="GO:0000976">
    <property type="term" value="F:transcription cis-regulatory region binding"/>
    <property type="evidence" value="ECO:0007669"/>
    <property type="project" value="TreeGrafter"/>
</dbReference>
<dbReference type="PANTHER" id="PTHR30055">
    <property type="entry name" value="HTH-TYPE TRANSCRIPTIONAL REGULATOR RUTR"/>
    <property type="match status" value="1"/>
</dbReference>
<evidence type="ECO:0000256" key="3">
    <source>
        <dbReference type="ARBA" id="ARBA00023163"/>
    </source>
</evidence>
<evidence type="ECO:0000256" key="2">
    <source>
        <dbReference type="ARBA" id="ARBA00023125"/>
    </source>
</evidence>
<evidence type="ECO:0000259" key="5">
    <source>
        <dbReference type="PROSITE" id="PS50977"/>
    </source>
</evidence>
<dbReference type="PROSITE" id="PS50977">
    <property type="entry name" value="HTH_TETR_2"/>
    <property type="match status" value="1"/>
</dbReference>
<accession>A0A927HGD4</accession>
<dbReference type="InterPro" id="IPR050109">
    <property type="entry name" value="HTH-type_TetR-like_transc_reg"/>
</dbReference>
<dbReference type="PANTHER" id="PTHR30055:SF234">
    <property type="entry name" value="HTH-TYPE TRANSCRIPTIONAL REGULATOR BETI"/>
    <property type="match status" value="1"/>
</dbReference>
<dbReference type="GO" id="GO:0003700">
    <property type="term" value="F:DNA-binding transcription factor activity"/>
    <property type="evidence" value="ECO:0007669"/>
    <property type="project" value="TreeGrafter"/>
</dbReference>
<evidence type="ECO:0000256" key="1">
    <source>
        <dbReference type="ARBA" id="ARBA00023015"/>
    </source>
</evidence>
<dbReference type="Pfam" id="PF00440">
    <property type="entry name" value="TetR_N"/>
    <property type="match status" value="1"/>
</dbReference>
<dbReference type="EMBL" id="JACTAG010000001">
    <property type="protein sequence ID" value="MBD3664120.1"/>
    <property type="molecule type" value="Genomic_DNA"/>
</dbReference>
<gene>
    <name evidence="6" type="ORF">H9Q16_09320</name>
</gene>
<dbReference type="Gene3D" id="1.10.357.10">
    <property type="entry name" value="Tetracycline Repressor, domain 2"/>
    <property type="match status" value="1"/>
</dbReference>
<name>A0A927HGD4_9RHOB</name>
<proteinExistence type="predicted"/>